<keyword evidence="3" id="KW-1185">Reference proteome</keyword>
<dbReference type="OrthoDB" id="9804819at2"/>
<accession>A0A2N3Y6L6</accession>
<dbReference type="InterPro" id="IPR000073">
    <property type="entry name" value="AB_hydrolase_1"/>
</dbReference>
<dbReference type="RefSeq" id="WP_010309985.1">
    <property type="nucleotide sequence ID" value="NZ_CP061007.1"/>
</dbReference>
<dbReference type="PANTHER" id="PTHR43798:SF33">
    <property type="entry name" value="HYDROLASE, PUTATIVE (AFU_ORTHOLOGUE AFUA_2G14860)-RELATED"/>
    <property type="match status" value="1"/>
</dbReference>
<proteinExistence type="predicted"/>
<evidence type="ECO:0000259" key="1">
    <source>
        <dbReference type="Pfam" id="PF00561"/>
    </source>
</evidence>
<dbReference type="PRINTS" id="PR00111">
    <property type="entry name" value="ABHYDROLASE"/>
</dbReference>
<dbReference type="PRINTS" id="PR00412">
    <property type="entry name" value="EPOXHYDRLASE"/>
</dbReference>
<sequence>MSRDEFEDGWLELDGLKIHYTEWGSPSAPPVLMLHGLNVQCHTWDPVARVLARDYRVVCMDMRGHGDSDWSRAGYRVHSMARDVHGLIDALALAPVRLVGHSAGVRVAIAVAGEKPETVRSLALSDAGPANSKSGAIAMRDFITATTNLRGFRSEDEAREFYLGWHPEWQPEFIDLHVRYQLRRNWAGKLVPKADPDIQWITGSASLPDVAYLWQMSAKLTMPTLLMVGKRSNVLDEEVVEKMLATMPNADACWFDTGHYVPRERPDEFTEVLRNFLREEA</sequence>
<reference evidence="2" key="1">
    <citation type="submission" date="2017-12" db="EMBL/GenBank/DDBJ databases">
        <title>Sequencing the genomes of 1000 Actinobacteria strains.</title>
        <authorList>
            <person name="Klenk H.-P."/>
        </authorList>
    </citation>
    <scope>NUCLEOTIDE SEQUENCE [LARGE SCALE GENOMIC DNA]</scope>
    <source>
        <strain evidence="2">DSM 44228</strain>
    </source>
</reference>
<dbReference type="InterPro" id="IPR029058">
    <property type="entry name" value="AB_hydrolase_fold"/>
</dbReference>
<dbReference type="GO" id="GO:0016020">
    <property type="term" value="C:membrane"/>
    <property type="evidence" value="ECO:0007669"/>
    <property type="project" value="TreeGrafter"/>
</dbReference>
<dbReference type="EMBL" id="PJNB01000001">
    <property type="protein sequence ID" value="PKW18574.1"/>
    <property type="molecule type" value="Genomic_DNA"/>
</dbReference>
<dbReference type="Proteomes" id="UP000233786">
    <property type="component" value="Unassembled WGS sequence"/>
</dbReference>
<protein>
    <submittedName>
        <fullName evidence="2">Pimeloyl-ACP methyl ester carboxylesterase</fullName>
    </submittedName>
</protein>
<dbReference type="SUPFAM" id="SSF53474">
    <property type="entry name" value="alpha/beta-Hydrolases"/>
    <property type="match status" value="1"/>
</dbReference>
<name>A0A2N3Y6L6_SACSN</name>
<dbReference type="InterPro" id="IPR000639">
    <property type="entry name" value="Epox_hydrolase-like"/>
</dbReference>
<evidence type="ECO:0000313" key="3">
    <source>
        <dbReference type="Proteomes" id="UP000233786"/>
    </source>
</evidence>
<dbReference type="GO" id="GO:0003824">
    <property type="term" value="F:catalytic activity"/>
    <property type="evidence" value="ECO:0007669"/>
    <property type="project" value="InterPro"/>
</dbReference>
<dbReference type="Gene3D" id="3.40.50.1820">
    <property type="entry name" value="alpha/beta hydrolase"/>
    <property type="match status" value="1"/>
</dbReference>
<dbReference type="Pfam" id="PF00561">
    <property type="entry name" value="Abhydrolase_1"/>
    <property type="match status" value="1"/>
</dbReference>
<feature type="domain" description="AB hydrolase-1" evidence="1">
    <location>
        <begin position="29"/>
        <end position="260"/>
    </location>
</feature>
<evidence type="ECO:0000313" key="2">
    <source>
        <dbReference type="EMBL" id="PKW18574.1"/>
    </source>
</evidence>
<dbReference type="STRING" id="994479.GCA_000194155_04784"/>
<comment type="caution">
    <text evidence="2">The sequence shown here is derived from an EMBL/GenBank/DDBJ whole genome shotgun (WGS) entry which is preliminary data.</text>
</comment>
<dbReference type="AlphaFoldDB" id="A0A2N3Y6L6"/>
<gene>
    <name evidence="2" type="ORF">A8926_6673</name>
</gene>
<organism evidence="2 3">
    <name type="scientific">Saccharopolyspora spinosa</name>
    <dbReference type="NCBI Taxonomy" id="60894"/>
    <lineage>
        <taxon>Bacteria</taxon>
        <taxon>Bacillati</taxon>
        <taxon>Actinomycetota</taxon>
        <taxon>Actinomycetes</taxon>
        <taxon>Pseudonocardiales</taxon>
        <taxon>Pseudonocardiaceae</taxon>
        <taxon>Saccharopolyspora</taxon>
    </lineage>
</organism>
<dbReference type="InterPro" id="IPR050266">
    <property type="entry name" value="AB_hydrolase_sf"/>
</dbReference>
<dbReference type="PANTHER" id="PTHR43798">
    <property type="entry name" value="MONOACYLGLYCEROL LIPASE"/>
    <property type="match status" value="1"/>
</dbReference>